<feature type="compositionally biased region" description="Basic and acidic residues" evidence="2">
    <location>
        <begin position="466"/>
        <end position="477"/>
    </location>
</feature>
<dbReference type="Pfam" id="PF12640">
    <property type="entry name" value="UPF0489"/>
    <property type="match status" value="1"/>
</dbReference>
<reference evidence="3 4" key="1">
    <citation type="submission" date="2017-12" db="EMBL/GenBank/DDBJ databases">
        <title>Sequencing, de novo assembly and annotation of complete genome of a new Thraustochytrid species, strain FCC1311.</title>
        <authorList>
            <person name="Sedici K."/>
            <person name="Godart F."/>
            <person name="Aiese Cigliano R."/>
            <person name="Sanseverino W."/>
            <person name="Barakat M."/>
            <person name="Ortet P."/>
            <person name="Marechal E."/>
            <person name="Cagnac O."/>
            <person name="Amato A."/>
        </authorList>
    </citation>
    <scope>NUCLEOTIDE SEQUENCE [LARGE SCALE GENOMIC DNA]</scope>
</reference>
<evidence type="ECO:0000256" key="2">
    <source>
        <dbReference type="SAM" id="MobiDB-lite"/>
    </source>
</evidence>
<feature type="compositionally biased region" description="Acidic residues" evidence="2">
    <location>
        <begin position="454"/>
        <end position="465"/>
    </location>
</feature>
<gene>
    <name evidence="3" type="ORF">FCC1311_025012</name>
</gene>
<organism evidence="3 4">
    <name type="scientific">Hondaea fermentalgiana</name>
    <dbReference type="NCBI Taxonomy" id="2315210"/>
    <lineage>
        <taxon>Eukaryota</taxon>
        <taxon>Sar</taxon>
        <taxon>Stramenopiles</taxon>
        <taxon>Bigyra</taxon>
        <taxon>Labyrinthulomycetes</taxon>
        <taxon>Thraustochytrida</taxon>
        <taxon>Thraustochytriidae</taxon>
        <taxon>Hondaea</taxon>
    </lineage>
</organism>
<evidence type="ECO:0000256" key="1">
    <source>
        <dbReference type="ARBA" id="ARBA00007099"/>
    </source>
</evidence>
<dbReference type="PANTHER" id="PTHR13225:SF3">
    <property type="entry name" value="UPF0489 PROTEIN C5ORF22"/>
    <property type="match status" value="1"/>
</dbReference>
<dbReference type="OrthoDB" id="418142at2759"/>
<feature type="region of interest" description="Disordered" evidence="2">
    <location>
        <begin position="453"/>
        <end position="477"/>
    </location>
</feature>
<evidence type="ECO:0000313" key="3">
    <source>
        <dbReference type="EMBL" id="GBG26280.1"/>
    </source>
</evidence>
<comment type="similarity">
    <text evidence="1">Belongs to the UPF0489 family.</text>
</comment>
<proteinExistence type="inferred from homology"/>
<dbReference type="Proteomes" id="UP000241890">
    <property type="component" value="Unassembled WGS sequence"/>
</dbReference>
<evidence type="ECO:0000313" key="4">
    <source>
        <dbReference type="Proteomes" id="UP000241890"/>
    </source>
</evidence>
<dbReference type="PANTHER" id="PTHR13225">
    <property type="entry name" value="MISEXPRESSION SUPPRESSOR OF RAS 6"/>
    <property type="match status" value="1"/>
</dbReference>
<name>A0A2R5G5M2_9STRA</name>
<dbReference type="InParanoid" id="A0A2R5G5M2"/>
<comment type="caution">
    <text evidence="3">The sequence shown here is derived from an EMBL/GenBank/DDBJ whole genome shotgun (WGS) entry which is preliminary data.</text>
</comment>
<dbReference type="EMBL" id="BEYU01000019">
    <property type="protein sequence ID" value="GBG26280.1"/>
    <property type="molecule type" value="Genomic_DNA"/>
</dbReference>
<accession>A0A2R5G5M2</accession>
<dbReference type="AlphaFoldDB" id="A0A2R5G5M2"/>
<dbReference type="InterPro" id="IPR024131">
    <property type="entry name" value="UPF0489"/>
</dbReference>
<keyword evidence="4" id="KW-1185">Reference proteome</keyword>
<sequence length="477" mass="52217">MQRATGTLAPEEVRVLAKRRRQRAGGAAGEKEGEAEKKIKTLPVYVSGDHNEALESLHAAIRVGEVAFSGLAMLHVDSHPDLMVPPRMPADLVFKPRELHWELAKSETGIAEFILPAVYAGHLERLVWLRPTWADQLPDGQWEFKVGKAPGCSADEIITEDDERVNGGPLRVTWRTPYYEDEGLTCPVEDLQGAKSVEILVAGAATCTPQAFVQVCGDRPWVLDICLDYFSVNNPFYVDLQTKLGVKAATLCQEVYAGETLAWRRLERARQLRVPESEASVAAQEHDPLKTRYDAAKRKHDDAIAALLSAVVENAGPDMPTEATSQASAALCACFEPGADVAHDKGPSEVVEAFVDLVRGASAETRALIASCGPNLDLPHHRSSESELDSLFAHLRELLLSVSASAQEPSIVTIAKSSSDLLDYTPVDQVQGLFDRTLAMLRTVYPDRELDISFVDEDEDEDEDGDGNKNENIPEKS</sequence>
<protein>
    <submittedName>
        <fullName evidence="3">UPF0489 protein C5orf22</fullName>
    </submittedName>
</protein>